<accession>A0A060CMT3</accession>
<feature type="non-terminal residue" evidence="2">
    <location>
        <position position="1"/>
    </location>
</feature>
<dbReference type="Gene3D" id="3.40.50.1700">
    <property type="entry name" value="Glycoside hydrolase family 3 C-terminal domain"/>
    <property type="match status" value="1"/>
</dbReference>
<sequence>VIASETEKQDDFSFNGISDEKKKKKSNYSGSISSMFKNAGDINLSKVNESIKESGGTTLKEELSKYFKVSYSQGCNINDQFESDIPDAVKIALKSDVVVLALGGNSGWVNVTGGEGKDRSFLGLPGVQEKLLKANNKNR</sequence>
<organism evidence="2">
    <name type="scientific">uncultured Caldicellulosiruptor sp</name>
    <dbReference type="NCBI Taxonomy" id="569407"/>
    <lineage>
        <taxon>Bacteria</taxon>
        <taxon>Bacillati</taxon>
        <taxon>Bacillota</taxon>
        <taxon>Bacillota incertae sedis</taxon>
        <taxon>Caldicellulosiruptorales</taxon>
        <taxon>Caldicellulosiruptoraceae</taxon>
        <taxon>Caldicellulosiruptor</taxon>
        <taxon>environmental samples</taxon>
    </lineage>
</organism>
<evidence type="ECO:0000313" key="2">
    <source>
        <dbReference type="EMBL" id="AIA94400.1"/>
    </source>
</evidence>
<evidence type="ECO:0000256" key="1">
    <source>
        <dbReference type="ARBA" id="ARBA00022801"/>
    </source>
</evidence>
<protein>
    <submittedName>
        <fullName evidence="2">CAZy families GH3 protein</fullName>
    </submittedName>
</protein>
<dbReference type="EMBL" id="KF127047">
    <property type="protein sequence ID" value="AIA94400.1"/>
    <property type="molecule type" value="Genomic_DNA"/>
</dbReference>
<name>A0A060CMT3_9FIRM</name>
<dbReference type="AlphaFoldDB" id="A0A060CMT3"/>
<proteinExistence type="predicted"/>
<dbReference type="InterPro" id="IPR036881">
    <property type="entry name" value="Glyco_hydro_3_C_sf"/>
</dbReference>
<dbReference type="GO" id="GO:0005975">
    <property type="term" value="P:carbohydrate metabolic process"/>
    <property type="evidence" value="ECO:0007669"/>
    <property type="project" value="InterPro"/>
</dbReference>
<keyword evidence="1" id="KW-0378">Hydrolase</keyword>
<dbReference type="GO" id="GO:0004553">
    <property type="term" value="F:hydrolase activity, hydrolyzing O-glycosyl compounds"/>
    <property type="evidence" value="ECO:0007669"/>
    <property type="project" value="InterPro"/>
</dbReference>
<reference evidence="2" key="1">
    <citation type="journal article" date="2013" name="Environ. Microbiol.">
        <title>Seasonally variable intestinal metagenomes of the red palm weevil (Rhynchophorus ferrugineus).</title>
        <authorList>
            <person name="Jia S."/>
            <person name="Zhang X."/>
            <person name="Zhang G."/>
            <person name="Yin A."/>
            <person name="Zhang S."/>
            <person name="Li F."/>
            <person name="Wang L."/>
            <person name="Zhao D."/>
            <person name="Yun Q."/>
            <person name="Tala"/>
            <person name="Wang J."/>
            <person name="Sun G."/>
            <person name="Baabdullah M."/>
            <person name="Yu X."/>
            <person name="Hu S."/>
            <person name="Al-Mssallem I.S."/>
            <person name="Yu J."/>
        </authorList>
    </citation>
    <scope>NUCLEOTIDE SEQUENCE</scope>
</reference>